<dbReference type="RefSeq" id="WP_017262754.1">
    <property type="nucleotide sequence ID" value="NZ_AZFF01000004.1"/>
</dbReference>
<dbReference type="InterPro" id="IPR050834">
    <property type="entry name" value="Glycosyltransf_2"/>
</dbReference>
<dbReference type="CDD" id="cd04185">
    <property type="entry name" value="GT_2_like_b"/>
    <property type="match status" value="1"/>
</dbReference>
<sequence length="318" mass="36604">MKYGSIIVTFNRKKLLLEAINSLLNQTVAPEYIILIDNHSTDGTKAMLDESGILKNSKLIYQFLPENVGGAGGFHEGVKIARNLNIDWVSLSDDDAIFNNNYFENIDSSVIAHPDVKAFSGTVKLEDGRIQNDQRGNVYNPYWLRRRGRSVEDFQNQDELNIDWFTFCGCLINIDLIKKIGLPESKFFIWWDDVEYSMRIREYSKIINVNKAVLIHKTAIPSIDIHTKYVRDWRSFYDVRNTIFLLKKHGKNRIITTLYLIYWFPRLMIKICGNAYSGNRWYLIKAYVRAYAAGLSGKGGLSRHYLPGSSKQKSNGGH</sequence>
<dbReference type="eggNOG" id="COG1216">
    <property type="taxonomic scope" value="Bacteria"/>
</dbReference>
<protein>
    <submittedName>
        <fullName evidence="2">Glycosyltransferase</fullName>
    </submittedName>
</protein>
<organism evidence="2 3">
    <name type="scientific">Furfurilactobacillus rossiae DSM 15814</name>
    <dbReference type="NCBI Taxonomy" id="1114972"/>
    <lineage>
        <taxon>Bacteria</taxon>
        <taxon>Bacillati</taxon>
        <taxon>Bacillota</taxon>
        <taxon>Bacilli</taxon>
        <taxon>Lactobacillales</taxon>
        <taxon>Lactobacillaceae</taxon>
        <taxon>Furfurilactobacillus</taxon>
    </lineage>
</organism>
<comment type="caution">
    <text evidence="2">The sequence shown here is derived from an EMBL/GenBank/DDBJ whole genome shotgun (WGS) entry which is preliminary data.</text>
</comment>
<dbReference type="PANTHER" id="PTHR43685:SF2">
    <property type="entry name" value="GLYCOSYLTRANSFERASE 2-LIKE DOMAIN-CONTAINING PROTEIN"/>
    <property type="match status" value="1"/>
</dbReference>
<evidence type="ECO:0000313" key="3">
    <source>
        <dbReference type="Proteomes" id="UP000051999"/>
    </source>
</evidence>
<evidence type="ECO:0000259" key="1">
    <source>
        <dbReference type="Pfam" id="PF00535"/>
    </source>
</evidence>
<dbReference type="OrthoDB" id="7665907at2"/>
<keyword evidence="3" id="KW-1185">Reference proteome</keyword>
<keyword evidence="2" id="KW-0808">Transferase</keyword>
<dbReference type="AlphaFoldDB" id="A0A0R1RHJ9"/>
<dbReference type="InterPro" id="IPR029044">
    <property type="entry name" value="Nucleotide-diphossugar_trans"/>
</dbReference>
<evidence type="ECO:0000313" key="2">
    <source>
        <dbReference type="EMBL" id="KRL56464.1"/>
    </source>
</evidence>
<feature type="domain" description="Glycosyltransferase 2-like" evidence="1">
    <location>
        <begin position="6"/>
        <end position="168"/>
    </location>
</feature>
<dbReference type="Gene3D" id="3.90.550.10">
    <property type="entry name" value="Spore Coat Polysaccharide Biosynthesis Protein SpsA, Chain A"/>
    <property type="match status" value="1"/>
</dbReference>
<dbReference type="Pfam" id="PF00535">
    <property type="entry name" value="Glycos_transf_2"/>
    <property type="match status" value="1"/>
</dbReference>
<proteinExistence type="predicted"/>
<dbReference type="InterPro" id="IPR001173">
    <property type="entry name" value="Glyco_trans_2-like"/>
</dbReference>
<dbReference type="PATRIC" id="fig|1114972.6.peg.2145"/>
<dbReference type="Proteomes" id="UP000051999">
    <property type="component" value="Unassembled WGS sequence"/>
</dbReference>
<dbReference type="EMBL" id="AZFF01000004">
    <property type="protein sequence ID" value="KRL56464.1"/>
    <property type="molecule type" value="Genomic_DNA"/>
</dbReference>
<dbReference type="PANTHER" id="PTHR43685">
    <property type="entry name" value="GLYCOSYLTRANSFERASE"/>
    <property type="match status" value="1"/>
</dbReference>
<dbReference type="SUPFAM" id="SSF53448">
    <property type="entry name" value="Nucleotide-diphospho-sugar transferases"/>
    <property type="match status" value="1"/>
</dbReference>
<gene>
    <name evidence="2" type="ORF">FD35_GL002100</name>
</gene>
<reference evidence="2 3" key="1">
    <citation type="journal article" date="2015" name="Genome Announc.">
        <title>Expanding the biotechnology potential of lactobacilli through comparative genomics of 213 strains and associated genera.</title>
        <authorList>
            <person name="Sun Z."/>
            <person name="Harris H.M."/>
            <person name="McCann A."/>
            <person name="Guo C."/>
            <person name="Argimon S."/>
            <person name="Zhang W."/>
            <person name="Yang X."/>
            <person name="Jeffery I.B."/>
            <person name="Cooney J.C."/>
            <person name="Kagawa T.F."/>
            <person name="Liu W."/>
            <person name="Song Y."/>
            <person name="Salvetti E."/>
            <person name="Wrobel A."/>
            <person name="Rasinkangas P."/>
            <person name="Parkhill J."/>
            <person name="Rea M.C."/>
            <person name="O'Sullivan O."/>
            <person name="Ritari J."/>
            <person name="Douillard F.P."/>
            <person name="Paul Ross R."/>
            <person name="Yang R."/>
            <person name="Briner A.E."/>
            <person name="Felis G.E."/>
            <person name="de Vos W.M."/>
            <person name="Barrangou R."/>
            <person name="Klaenhammer T.R."/>
            <person name="Caufield P.W."/>
            <person name="Cui Y."/>
            <person name="Zhang H."/>
            <person name="O'Toole P.W."/>
        </authorList>
    </citation>
    <scope>NUCLEOTIDE SEQUENCE [LARGE SCALE GENOMIC DNA]</scope>
    <source>
        <strain evidence="2 3">DSM 15814</strain>
    </source>
</reference>
<dbReference type="STRING" id="1114972.FD35_GL002100"/>
<name>A0A0R1RHJ9_9LACO</name>
<accession>A0A0R1RHJ9</accession>
<dbReference type="GO" id="GO:0016740">
    <property type="term" value="F:transferase activity"/>
    <property type="evidence" value="ECO:0007669"/>
    <property type="project" value="UniProtKB-KW"/>
</dbReference>